<protein>
    <submittedName>
        <fullName evidence="3">Protein kinase</fullName>
    </submittedName>
</protein>
<feature type="region of interest" description="Disordered" evidence="1">
    <location>
        <begin position="1"/>
        <end position="20"/>
    </location>
</feature>
<gene>
    <name evidence="3" type="ORF">BN977_01719</name>
</gene>
<feature type="region of interest" description="Disordered" evidence="1">
    <location>
        <begin position="57"/>
        <end position="87"/>
    </location>
</feature>
<dbReference type="OrthoDB" id="4733602at2"/>
<dbReference type="AlphaFoldDB" id="W9AVH5"/>
<feature type="transmembrane region" description="Helical" evidence="2">
    <location>
        <begin position="28"/>
        <end position="50"/>
    </location>
</feature>
<keyword evidence="2" id="KW-0472">Membrane</keyword>
<dbReference type="Proteomes" id="UP000028870">
    <property type="component" value="Unassembled WGS sequence"/>
</dbReference>
<dbReference type="GO" id="GO:0016301">
    <property type="term" value="F:kinase activity"/>
    <property type="evidence" value="ECO:0007669"/>
    <property type="project" value="UniProtKB-KW"/>
</dbReference>
<feature type="compositionally biased region" description="Pro residues" evidence="1">
    <location>
        <begin position="11"/>
        <end position="20"/>
    </location>
</feature>
<evidence type="ECO:0000313" key="4">
    <source>
        <dbReference type="Proteomes" id="UP000028870"/>
    </source>
</evidence>
<evidence type="ECO:0000256" key="1">
    <source>
        <dbReference type="SAM" id="MobiDB-lite"/>
    </source>
</evidence>
<dbReference type="eggNOG" id="COG0515">
    <property type="taxonomic scope" value="Bacteria"/>
</dbReference>
<comment type="caution">
    <text evidence="3">The sequence shown here is derived from an EMBL/GenBank/DDBJ whole genome shotgun (WGS) entry which is preliminary data.</text>
</comment>
<dbReference type="EMBL" id="CCBB010000001">
    <property type="protein sequence ID" value="CDO06922.1"/>
    <property type="molecule type" value="Genomic_DNA"/>
</dbReference>
<keyword evidence="3" id="KW-0418">Kinase</keyword>
<proteinExistence type="predicted"/>
<keyword evidence="2" id="KW-0812">Transmembrane</keyword>
<feature type="compositionally biased region" description="Low complexity" evidence="1">
    <location>
        <begin position="57"/>
        <end position="80"/>
    </location>
</feature>
<dbReference type="STRING" id="258533.BN977_01719"/>
<organism evidence="3 4">
    <name type="scientific">Mycolicibacterium cosmeticum</name>
    <dbReference type="NCBI Taxonomy" id="258533"/>
    <lineage>
        <taxon>Bacteria</taxon>
        <taxon>Bacillati</taxon>
        <taxon>Actinomycetota</taxon>
        <taxon>Actinomycetes</taxon>
        <taxon>Mycobacteriales</taxon>
        <taxon>Mycobacteriaceae</taxon>
        <taxon>Mycolicibacterium</taxon>
    </lineage>
</organism>
<evidence type="ECO:0000313" key="3">
    <source>
        <dbReference type="EMBL" id="CDO06922.1"/>
    </source>
</evidence>
<keyword evidence="2" id="KW-1133">Transmembrane helix</keyword>
<reference evidence="3" key="2">
    <citation type="submission" date="2014-03" db="EMBL/GenBank/DDBJ databases">
        <authorList>
            <person name="Urmite Genomes"/>
        </authorList>
    </citation>
    <scope>NUCLEOTIDE SEQUENCE</scope>
    <source>
        <strain evidence="3">DSM 44829</strain>
    </source>
</reference>
<dbReference type="RefSeq" id="WP_131590057.1">
    <property type="nucleotide sequence ID" value="NZ_CCBB010000001.1"/>
</dbReference>
<evidence type="ECO:0000256" key="2">
    <source>
        <dbReference type="SAM" id="Phobius"/>
    </source>
</evidence>
<sequence>MSTPGSWDGGGPPPVIPRPAPPRRGANIGIIVGAVAAVAAVGAGAAFLLLRSLGDSGTPAAPTPPSTSSSAPSGTSAQPSDPTSRLMRALPAGYPAGACKPVVRLEGAMATVACTANTDQGGPVSATYSLLVDSAALQKAVDEFVNTSTVVDCPGRIQSPGPWRHNASPQEVSGTLVCGIQGDNPAVAWTDIDKQLFSVVQGRPGGPTLDHLYAWWTSHS</sequence>
<name>W9AVH5_MYCCO</name>
<keyword evidence="3" id="KW-0808">Transferase</keyword>
<keyword evidence="4" id="KW-1185">Reference proteome</keyword>
<reference evidence="3" key="1">
    <citation type="submission" date="2014-03" db="EMBL/GenBank/DDBJ databases">
        <title>Draft Genome Sequence of Mycobacterium cosmeticum DSM 44829.</title>
        <authorList>
            <person name="Croce O."/>
            <person name="Robert C."/>
            <person name="Raoult D."/>
            <person name="Drancourt M."/>
        </authorList>
    </citation>
    <scope>NUCLEOTIDE SEQUENCE [LARGE SCALE GENOMIC DNA]</scope>
    <source>
        <strain evidence="3">DSM 44829</strain>
    </source>
</reference>
<accession>W9AVH5</accession>